<evidence type="ECO:0000256" key="1">
    <source>
        <dbReference type="ARBA" id="ARBA00022691"/>
    </source>
</evidence>
<dbReference type="InterPro" id="IPR013785">
    <property type="entry name" value="Aldolase_TIM"/>
</dbReference>
<dbReference type="EMBL" id="CP104013">
    <property type="protein sequence ID" value="UYP48190.1"/>
    <property type="molecule type" value="Genomic_DNA"/>
</dbReference>
<reference evidence="5" key="1">
    <citation type="submission" date="2022-09" db="EMBL/GenBank/DDBJ databases">
        <title>Actin cytoskeleton and complex cell architecture in an #Asgard archaeon.</title>
        <authorList>
            <person name="Ponce Toledo R.I."/>
            <person name="Schleper C."/>
            <person name="Rodrigues Oliveira T."/>
            <person name="Wollweber F."/>
            <person name="Xu J."/>
            <person name="Rittmann S."/>
            <person name="Klingl A."/>
            <person name="Pilhofer M."/>
        </authorList>
    </citation>
    <scope>NUCLEOTIDE SEQUENCE</scope>
    <source>
        <strain evidence="5">B-35</strain>
    </source>
</reference>
<dbReference type="InterPro" id="IPR007197">
    <property type="entry name" value="rSAM"/>
</dbReference>
<evidence type="ECO:0000313" key="5">
    <source>
        <dbReference type="EMBL" id="UYP48190.1"/>
    </source>
</evidence>
<dbReference type="PANTHER" id="PTHR43288">
    <property type="entry name" value="BIOTIN SYNTHASE-RELATED PROTEIN, RADICAL SAM SUPERFAMILY"/>
    <property type="match status" value="1"/>
</dbReference>
<evidence type="ECO:0000313" key="6">
    <source>
        <dbReference type="Proteomes" id="UP001208689"/>
    </source>
</evidence>
<keyword evidence="4" id="KW-0411">Iron-sulfur</keyword>
<dbReference type="InterPro" id="IPR058240">
    <property type="entry name" value="rSAM_sf"/>
</dbReference>
<protein>
    <recommendedName>
        <fullName evidence="7">Radical SAM protein</fullName>
    </recommendedName>
</protein>
<evidence type="ECO:0000256" key="2">
    <source>
        <dbReference type="ARBA" id="ARBA00022723"/>
    </source>
</evidence>
<keyword evidence="1" id="KW-0949">S-adenosyl-L-methionine</keyword>
<dbReference type="SFLD" id="SFLDS00029">
    <property type="entry name" value="Radical_SAM"/>
    <property type="match status" value="1"/>
</dbReference>
<sequence>MAELGILEQYYSKYINQTFTWADARKLLKEPSDLDWDGFFNKIGNYRFNQLKEKKILKAYTPGKNFPAISVTGTDCELNCEHCDKKYLGSMIQAGTESDLIVNLNSKVEKGAIGALISGGCTSTGKVPILKYDSLLKDFKENNPFYLNSHVGLVSQPEAFALKECGIDNVSFDMILDQKSISELFHLQNTVEDYISSYNALLTANLRVTPHILIGARFGKIARELDVLKLLAANNPKLLVFIAMIPPRKEGIMDSRFHLLTPSEISRIIFIAKIFLPQSSFSLGCMRPKGKWSKELERWAIQAGASRMEIPSQATLKWARSEEFLITYFGACCAISEEFEPYAEAFDIRGNLKNPAKLPKKKLNHKT</sequence>
<evidence type="ECO:0000256" key="3">
    <source>
        <dbReference type="ARBA" id="ARBA00023004"/>
    </source>
</evidence>
<accession>A0ABY6HXD2</accession>
<dbReference type="Gene3D" id="3.20.20.70">
    <property type="entry name" value="Aldolase class I"/>
    <property type="match status" value="1"/>
</dbReference>
<dbReference type="Proteomes" id="UP001208689">
    <property type="component" value="Chromosome"/>
</dbReference>
<proteinExistence type="predicted"/>
<keyword evidence="3" id="KW-0408">Iron</keyword>
<keyword evidence="2" id="KW-0479">Metal-binding</keyword>
<dbReference type="SUPFAM" id="SSF102114">
    <property type="entry name" value="Radical SAM enzymes"/>
    <property type="match status" value="1"/>
</dbReference>
<organism evidence="5 6">
    <name type="scientific">Candidatus Lokiarchaeum ossiferum</name>
    <dbReference type="NCBI Taxonomy" id="2951803"/>
    <lineage>
        <taxon>Archaea</taxon>
        <taxon>Promethearchaeati</taxon>
        <taxon>Promethearchaeota</taxon>
        <taxon>Promethearchaeia</taxon>
        <taxon>Promethearchaeales</taxon>
        <taxon>Promethearchaeaceae</taxon>
        <taxon>Candidatus Lokiarchaeum</taxon>
    </lineage>
</organism>
<keyword evidence="6" id="KW-1185">Reference proteome</keyword>
<gene>
    <name evidence="5" type="ORF">NEF87_004475</name>
</gene>
<dbReference type="PANTHER" id="PTHR43288:SF2">
    <property type="entry name" value="RADICAL SAM CORE DOMAIN-CONTAINING PROTEIN"/>
    <property type="match status" value="1"/>
</dbReference>
<evidence type="ECO:0000256" key="4">
    <source>
        <dbReference type="ARBA" id="ARBA00023014"/>
    </source>
</evidence>
<evidence type="ECO:0008006" key="7">
    <source>
        <dbReference type="Google" id="ProtNLM"/>
    </source>
</evidence>
<dbReference type="SFLD" id="SFLDG01113">
    <property type="entry name" value="Uncharacterised_Radical_SAM_Su"/>
    <property type="match status" value="1"/>
</dbReference>
<name>A0ABY6HXD2_9ARCH</name>